<dbReference type="EMBL" id="LNQE01000700">
    <property type="protein sequence ID" value="KUG25381.1"/>
    <property type="molecule type" value="Genomic_DNA"/>
</dbReference>
<dbReference type="InterPro" id="IPR035906">
    <property type="entry name" value="MetI-like_sf"/>
</dbReference>
<evidence type="ECO:0000256" key="7">
    <source>
        <dbReference type="SAM" id="Phobius"/>
    </source>
</evidence>
<dbReference type="PANTHER" id="PTHR30151">
    <property type="entry name" value="ALKANE SULFONATE ABC TRANSPORTER-RELATED, MEMBRANE SUBUNIT"/>
    <property type="match status" value="1"/>
</dbReference>
<evidence type="ECO:0000313" key="9">
    <source>
        <dbReference type="EMBL" id="KUG25381.1"/>
    </source>
</evidence>
<feature type="transmembrane region" description="Helical" evidence="7">
    <location>
        <begin position="95"/>
        <end position="119"/>
    </location>
</feature>
<evidence type="ECO:0000256" key="2">
    <source>
        <dbReference type="ARBA" id="ARBA00022448"/>
    </source>
</evidence>
<keyword evidence="3" id="KW-1003">Cell membrane</keyword>
<dbReference type="AlphaFoldDB" id="A0A0W8FWU1"/>
<evidence type="ECO:0000256" key="3">
    <source>
        <dbReference type="ARBA" id="ARBA00022475"/>
    </source>
</evidence>
<evidence type="ECO:0000256" key="6">
    <source>
        <dbReference type="ARBA" id="ARBA00023136"/>
    </source>
</evidence>
<evidence type="ECO:0000256" key="4">
    <source>
        <dbReference type="ARBA" id="ARBA00022692"/>
    </source>
</evidence>
<reference evidence="9" key="1">
    <citation type="journal article" date="2015" name="Proc. Natl. Acad. Sci. U.S.A.">
        <title>Networks of energetic and metabolic interactions define dynamics in microbial communities.</title>
        <authorList>
            <person name="Embree M."/>
            <person name="Liu J.K."/>
            <person name="Al-Bassam M.M."/>
            <person name="Zengler K."/>
        </authorList>
    </citation>
    <scope>NUCLEOTIDE SEQUENCE</scope>
</reference>
<dbReference type="PROSITE" id="PS50928">
    <property type="entry name" value="ABC_TM1"/>
    <property type="match status" value="1"/>
</dbReference>
<dbReference type="InterPro" id="IPR000515">
    <property type="entry name" value="MetI-like"/>
</dbReference>
<name>A0A0W8FWU1_9ZZZZ</name>
<keyword evidence="4 7" id="KW-0812">Transmembrane</keyword>
<dbReference type="Gene3D" id="1.10.3720.10">
    <property type="entry name" value="MetI-like"/>
    <property type="match status" value="1"/>
</dbReference>
<dbReference type="GO" id="GO:0055085">
    <property type="term" value="P:transmembrane transport"/>
    <property type="evidence" value="ECO:0007669"/>
    <property type="project" value="InterPro"/>
</dbReference>
<keyword evidence="6 7" id="KW-0472">Membrane</keyword>
<protein>
    <submittedName>
        <fullName evidence="9">Abc-type nitrate/sulfonate/bicarbonate transport system, permease component</fullName>
    </submittedName>
</protein>
<dbReference type="CDD" id="cd06261">
    <property type="entry name" value="TM_PBP2"/>
    <property type="match status" value="1"/>
</dbReference>
<keyword evidence="5 7" id="KW-1133">Transmembrane helix</keyword>
<evidence type="ECO:0000256" key="1">
    <source>
        <dbReference type="ARBA" id="ARBA00004651"/>
    </source>
</evidence>
<accession>A0A0W8FWU1</accession>
<feature type="domain" description="ABC transmembrane type-1" evidence="8">
    <location>
        <begin position="1"/>
        <end position="157"/>
    </location>
</feature>
<feature type="transmembrane region" description="Helical" evidence="7">
    <location>
        <begin position="42"/>
        <end position="62"/>
    </location>
</feature>
<organism evidence="9">
    <name type="scientific">hydrocarbon metagenome</name>
    <dbReference type="NCBI Taxonomy" id="938273"/>
    <lineage>
        <taxon>unclassified sequences</taxon>
        <taxon>metagenomes</taxon>
        <taxon>ecological metagenomes</taxon>
    </lineage>
</organism>
<proteinExistence type="predicted"/>
<feature type="transmembrane region" description="Helical" evidence="7">
    <location>
        <begin position="17"/>
        <end position="36"/>
    </location>
</feature>
<comment type="subcellular location">
    <subcellularLocation>
        <location evidence="1">Cell membrane</location>
        <topology evidence="1">Multi-pass membrane protein</topology>
    </subcellularLocation>
</comment>
<dbReference type="SUPFAM" id="SSF161098">
    <property type="entry name" value="MetI-like"/>
    <property type="match status" value="1"/>
</dbReference>
<gene>
    <name evidence="9" type="ORF">ASZ90_004801</name>
</gene>
<sequence>MGYTIHIYKAFEFLVDFFRSIPPIALFPLFMLFLGIGELSKLGVPFYGCVLVIIINSMYGVVNSSDLRRLLGKVYGFKRKQIFIKIVFPDALPQIFVGLRTAISLALVLTIVVEMFIGSENGLGKKIYDYHLLFDTPEMYAAIIITGIIGFTLNKGFIKLEQKIVHWKGK</sequence>
<keyword evidence="2" id="KW-0813">Transport</keyword>
<evidence type="ECO:0000256" key="5">
    <source>
        <dbReference type="ARBA" id="ARBA00022989"/>
    </source>
</evidence>
<dbReference type="PANTHER" id="PTHR30151:SF0">
    <property type="entry name" value="ABC TRANSPORTER PERMEASE PROTEIN MJ0413-RELATED"/>
    <property type="match status" value="1"/>
</dbReference>
<dbReference type="GO" id="GO:0005886">
    <property type="term" value="C:plasma membrane"/>
    <property type="evidence" value="ECO:0007669"/>
    <property type="project" value="UniProtKB-SubCell"/>
</dbReference>
<comment type="caution">
    <text evidence="9">The sequence shown here is derived from an EMBL/GenBank/DDBJ whole genome shotgun (WGS) entry which is preliminary data.</text>
</comment>
<dbReference type="Pfam" id="PF00528">
    <property type="entry name" value="BPD_transp_1"/>
    <property type="match status" value="1"/>
</dbReference>
<feature type="transmembrane region" description="Helical" evidence="7">
    <location>
        <begin position="139"/>
        <end position="158"/>
    </location>
</feature>
<evidence type="ECO:0000259" key="8">
    <source>
        <dbReference type="PROSITE" id="PS50928"/>
    </source>
</evidence>